<proteinExistence type="predicted"/>
<reference evidence="1 2" key="1">
    <citation type="submission" date="2015-01" db="EMBL/GenBank/DDBJ databases">
        <title>Evolution of Trichinella species and genotypes.</title>
        <authorList>
            <person name="Korhonen P.K."/>
            <person name="Edoardo P."/>
            <person name="Giuseppe L.R."/>
            <person name="Gasser R.B."/>
        </authorList>
    </citation>
    <scope>NUCLEOTIDE SEQUENCE [LARGE SCALE GENOMIC DNA]</scope>
    <source>
        <strain evidence="1">ISS417</strain>
    </source>
</reference>
<evidence type="ECO:0000313" key="1">
    <source>
        <dbReference type="EMBL" id="KRX37655.1"/>
    </source>
</evidence>
<comment type="caution">
    <text evidence="1">The sequence shown here is derived from an EMBL/GenBank/DDBJ whole genome shotgun (WGS) entry which is preliminary data.</text>
</comment>
<dbReference type="Proteomes" id="UP000055048">
    <property type="component" value="Unassembled WGS sequence"/>
</dbReference>
<accession>A0A0V0TGE8</accession>
<protein>
    <submittedName>
        <fullName evidence="1">Uncharacterized protein</fullName>
    </submittedName>
</protein>
<dbReference type="OrthoDB" id="10292408at2759"/>
<evidence type="ECO:0000313" key="2">
    <source>
        <dbReference type="Proteomes" id="UP000055048"/>
    </source>
</evidence>
<gene>
    <name evidence="1" type="ORF">T05_8039</name>
</gene>
<sequence length="97" mass="10914">MNFENPRISDISELETESDDEYLLDSVTNDSVTSDDRFEEEIAEILFNLSSGSSSVFSIMGKFLFNSLNRFRLIVPETKGIIKSSDVLESMFSDGTL</sequence>
<keyword evidence="2" id="KW-1185">Reference proteome</keyword>
<dbReference type="EMBL" id="JYDJ01000301">
    <property type="protein sequence ID" value="KRX37655.1"/>
    <property type="molecule type" value="Genomic_DNA"/>
</dbReference>
<name>A0A0V0TGE8_9BILA</name>
<dbReference type="AlphaFoldDB" id="A0A0V0TGE8"/>
<organism evidence="1 2">
    <name type="scientific">Trichinella murrelli</name>
    <dbReference type="NCBI Taxonomy" id="144512"/>
    <lineage>
        <taxon>Eukaryota</taxon>
        <taxon>Metazoa</taxon>
        <taxon>Ecdysozoa</taxon>
        <taxon>Nematoda</taxon>
        <taxon>Enoplea</taxon>
        <taxon>Dorylaimia</taxon>
        <taxon>Trichinellida</taxon>
        <taxon>Trichinellidae</taxon>
        <taxon>Trichinella</taxon>
    </lineage>
</organism>